<sequence length="73" mass="8372">MTRAQKSGAGNINRCGQLKTVWFIFWTSNRHKLLEVLRSHASLLIGNPKWCAKRKNSVAAAITVYFILSRKQR</sequence>
<gene>
    <name evidence="1" type="ORF">L596_011178</name>
</gene>
<evidence type="ECO:0000313" key="1">
    <source>
        <dbReference type="EMBL" id="TKR86623.1"/>
    </source>
</evidence>
<dbReference type="EMBL" id="AZBU02000003">
    <property type="protein sequence ID" value="TKR86623.1"/>
    <property type="molecule type" value="Genomic_DNA"/>
</dbReference>
<accession>A0A4U5NU13</accession>
<protein>
    <submittedName>
        <fullName evidence="1">Uncharacterized protein</fullName>
    </submittedName>
</protein>
<keyword evidence="2" id="KW-1185">Reference proteome</keyword>
<organism evidence="1 2">
    <name type="scientific">Steinernema carpocapsae</name>
    <name type="common">Entomopathogenic nematode</name>
    <dbReference type="NCBI Taxonomy" id="34508"/>
    <lineage>
        <taxon>Eukaryota</taxon>
        <taxon>Metazoa</taxon>
        <taxon>Ecdysozoa</taxon>
        <taxon>Nematoda</taxon>
        <taxon>Chromadorea</taxon>
        <taxon>Rhabditida</taxon>
        <taxon>Tylenchina</taxon>
        <taxon>Panagrolaimomorpha</taxon>
        <taxon>Strongyloidoidea</taxon>
        <taxon>Steinernematidae</taxon>
        <taxon>Steinernema</taxon>
    </lineage>
</organism>
<dbReference type="AlphaFoldDB" id="A0A4U5NU13"/>
<proteinExistence type="predicted"/>
<name>A0A4U5NU13_STECR</name>
<reference evidence="1 2" key="2">
    <citation type="journal article" date="2019" name="G3 (Bethesda)">
        <title>Hybrid Assembly of the Genome of the Entomopathogenic Nematode Steinernema carpocapsae Identifies the X-Chromosome.</title>
        <authorList>
            <person name="Serra L."/>
            <person name="Macchietto M."/>
            <person name="Macias-Munoz A."/>
            <person name="McGill C.J."/>
            <person name="Rodriguez I.M."/>
            <person name="Rodriguez B."/>
            <person name="Murad R."/>
            <person name="Mortazavi A."/>
        </authorList>
    </citation>
    <scope>NUCLEOTIDE SEQUENCE [LARGE SCALE GENOMIC DNA]</scope>
    <source>
        <strain evidence="1 2">ALL</strain>
    </source>
</reference>
<evidence type="ECO:0000313" key="2">
    <source>
        <dbReference type="Proteomes" id="UP000298663"/>
    </source>
</evidence>
<dbReference type="Proteomes" id="UP000298663">
    <property type="component" value="Unassembled WGS sequence"/>
</dbReference>
<reference evidence="1 2" key="1">
    <citation type="journal article" date="2015" name="Genome Biol.">
        <title>Comparative genomics of Steinernema reveals deeply conserved gene regulatory networks.</title>
        <authorList>
            <person name="Dillman A.R."/>
            <person name="Macchietto M."/>
            <person name="Porter C.F."/>
            <person name="Rogers A."/>
            <person name="Williams B."/>
            <person name="Antoshechkin I."/>
            <person name="Lee M.M."/>
            <person name="Goodwin Z."/>
            <person name="Lu X."/>
            <person name="Lewis E.E."/>
            <person name="Goodrich-Blair H."/>
            <person name="Stock S.P."/>
            <person name="Adams B.J."/>
            <person name="Sternberg P.W."/>
            <person name="Mortazavi A."/>
        </authorList>
    </citation>
    <scope>NUCLEOTIDE SEQUENCE [LARGE SCALE GENOMIC DNA]</scope>
    <source>
        <strain evidence="1 2">ALL</strain>
    </source>
</reference>
<comment type="caution">
    <text evidence="1">The sequence shown here is derived from an EMBL/GenBank/DDBJ whole genome shotgun (WGS) entry which is preliminary data.</text>
</comment>